<dbReference type="InterPro" id="IPR029063">
    <property type="entry name" value="SAM-dependent_MTases_sf"/>
</dbReference>
<dbReference type="GO" id="GO:0032259">
    <property type="term" value="P:methylation"/>
    <property type="evidence" value="ECO:0007669"/>
    <property type="project" value="UniProtKB-KW"/>
</dbReference>
<evidence type="ECO:0000313" key="2">
    <source>
        <dbReference type="EMBL" id="MEO2219248.1"/>
    </source>
</evidence>
<gene>
    <name evidence="2" type="ORF">ABGV49_19520</name>
</gene>
<keyword evidence="3" id="KW-1185">Reference proteome</keyword>
<sequence length="356" mass="39563">MNKVEYIEDIPWLQELPSNIANIEYSQRVAFRKNQLLTTRHGIPSWAFLLSGSGQWIQFDPSTEKVKIIAEIKPGSFLGQENLPPGSIAVATVDSELLLIPKSLDQADPTSRTKSVTRAKKTPSNDIPFHAYHLDYFPSPFAIGVDIGASTGNFSHLLAGYCDKVSGVESNILSSSLAVDRMCAMGYENYSAIQAYAEELPYEPESIDLIGCRMAIHQFQKPEKFAAEAKRVLRIGGVIAITDLIAPDDSESGHLLNLIEHIRDPAHGQVLTKKSMLDCYTSNFETVATLDTLLKIPMLPWLRQANIETSRIHELHQRISSSSSKAREVLGINGDLQSDRISFDSKRLSIILKRIK</sequence>
<organism evidence="2 3">
    <name type="scientific">Chromobacterium vaccinii</name>
    <dbReference type="NCBI Taxonomy" id="1108595"/>
    <lineage>
        <taxon>Bacteria</taxon>
        <taxon>Pseudomonadati</taxon>
        <taxon>Pseudomonadota</taxon>
        <taxon>Betaproteobacteria</taxon>
        <taxon>Neisseriales</taxon>
        <taxon>Chromobacteriaceae</taxon>
        <taxon>Chromobacterium</taxon>
    </lineage>
</organism>
<dbReference type="SUPFAM" id="SSF51206">
    <property type="entry name" value="cAMP-binding domain-like"/>
    <property type="match status" value="1"/>
</dbReference>
<dbReference type="Pfam" id="PF08241">
    <property type="entry name" value="Methyltransf_11"/>
    <property type="match status" value="1"/>
</dbReference>
<dbReference type="Proteomes" id="UP001455709">
    <property type="component" value="Unassembled WGS sequence"/>
</dbReference>
<dbReference type="InterPro" id="IPR013216">
    <property type="entry name" value="Methyltransf_11"/>
</dbReference>
<dbReference type="SUPFAM" id="SSF53335">
    <property type="entry name" value="S-adenosyl-L-methionine-dependent methyltransferases"/>
    <property type="match status" value="1"/>
</dbReference>
<reference evidence="2 3" key="1">
    <citation type="submission" date="2024-05" db="EMBL/GenBank/DDBJ databases">
        <authorList>
            <person name="De Oliveira J.P."/>
            <person name="Noriler S.A."/>
            <person name="De Oliveira A.G."/>
            <person name="Sipoli D.S."/>
        </authorList>
    </citation>
    <scope>NUCLEOTIDE SEQUENCE [LARGE SCALE GENOMIC DNA]</scope>
    <source>
        <strain evidence="2 3">LABIM189</strain>
    </source>
</reference>
<evidence type="ECO:0000259" key="1">
    <source>
        <dbReference type="Pfam" id="PF08241"/>
    </source>
</evidence>
<dbReference type="InterPro" id="IPR051052">
    <property type="entry name" value="Diverse_substrate_MTase"/>
</dbReference>
<name>A0ABV0FGN2_9NEIS</name>
<dbReference type="Gene3D" id="3.40.50.150">
    <property type="entry name" value="Vaccinia Virus protein VP39"/>
    <property type="match status" value="1"/>
</dbReference>
<comment type="caution">
    <text evidence="2">The sequence shown here is derived from an EMBL/GenBank/DDBJ whole genome shotgun (WGS) entry which is preliminary data.</text>
</comment>
<dbReference type="EMBL" id="JBDOJC010000001">
    <property type="protein sequence ID" value="MEO2219248.1"/>
    <property type="molecule type" value="Genomic_DNA"/>
</dbReference>
<protein>
    <submittedName>
        <fullName evidence="2">Methyltransferase domain-containing protein</fullName>
    </submittedName>
</protein>
<dbReference type="PANTHER" id="PTHR44942:SF11">
    <property type="entry name" value="METHYLTRANSFERASE DDB_G0268948"/>
    <property type="match status" value="1"/>
</dbReference>
<keyword evidence="2" id="KW-0808">Transferase</keyword>
<dbReference type="PANTHER" id="PTHR44942">
    <property type="entry name" value="METHYLTRANSF_11 DOMAIN-CONTAINING PROTEIN"/>
    <property type="match status" value="1"/>
</dbReference>
<proteinExistence type="predicted"/>
<dbReference type="InterPro" id="IPR018490">
    <property type="entry name" value="cNMP-bd_dom_sf"/>
</dbReference>
<dbReference type="GO" id="GO:0008168">
    <property type="term" value="F:methyltransferase activity"/>
    <property type="evidence" value="ECO:0007669"/>
    <property type="project" value="UniProtKB-KW"/>
</dbReference>
<feature type="domain" description="Methyltransferase type 11" evidence="1">
    <location>
        <begin position="145"/>
        <end position="241"/>
    </location>
</feature>
<accession>A0ABV0FGN2</accession>
<evidence type="ECO:0000313" key="3">
    <source>
        <dbReference type="Proteomes" id="UP001455709"/>
    </source>
</evidence>
<keyword evidence="2" id="KW-0489">Methyltransferase</keyword>
<dbReference type="RefSeq" id="WP_347371816.1">
    <property type="nucleotide sequence ID" value="NZ_JBDOJC010000001.1"/>
</dbReference>
<dbReference type="CDD" id="cd02440">
    <property type="entry name" value="AdoMet_MTases"/>
    <property type="match status" value="1"/>
</dbReference>